<dbReference type="GO" id="GO:0043023">
    <property type="term" value="F:ribosomal large subunit binding"/>
    <property type="evidence" value="ECO:0007669"/>
    <property type="project" value="TreeGrafter"/>
</dbReference>
<evidence type="ECO:0000256" key="1">
    <source>
        <dbReference type="SAM" id="Coils"/>
    </source>
</evidence>
<dbReference type="GO" id="GO:0000049">
    <property type="term" value="F:tRNA binding"/>
    <property type="evidence" value="ECO:0007669"/>
    <property type="project" value="TreeGrafter"/>
</dbReference>
<evidence type="ECO:0000259" key="2">
    <source>
        <dbReference type="Pfam" id="PF05670"/>
    </source>
</evidence>
<feature type="domain" description="NFACT RNA-binding" evidence="2">
    <location>
        <begin position="457"/>
        <end position="566"/>
    </location>
</feature>
<dbReference type="GO" id="GO:1990112">
    <property type="term" value="C:RQC complex"/>
    <property type="evidence" value="ECO:0007669"/>
    <property type="project" value="TreeGrafter"/>
</dbReference>
<comment type="caution">
    <text evidence="3">The sequence shown here is derived from an EMBL/GenBank/DDBJ whole genome shotgun (WGS) entry which is preliminary data.</text>
</comment>
<dbReference type="Pfam" id="PF05670">
    <property type="entry name" value="NFACT-R_1"/>
    <property type="match status" value="1"/>
</dbReference>
<protein>
    <submittedName>
        <fullName evidence="3">Fibronectin-binding domain-containing protein</fullName>
    </submittedName>
</protein>
<dbReference type="EMBL" id="DTBD01000056">
    <property type="protein sequence ID" value="HGQ64855.1"/>
    <property type="molecule type" value="Genomic_DNA"/>
</dbReference>
<organism evidence="3">
    <name type="scientific">Ignisphaera aggregans</name>
    <dbReference type="NCBI Taxonomy" id="334771"/>
    <lineage>
        <taxon>Archaea</taxon>
        <taxon>Thermoproteota</taxon>
        <taxon>Thermoprotei</taxon>
        <taxon>Desulfurococcales</taxon>
        <taxon>Desulfurococcaceae</taxon>
        <taxon>Ignisphaera</taxon>
    </lineage>
</organism>
<keyword evidence="1" id="KW-0175">Coiled coil</keyword>
<reference evidence="3" key="1">
    <citation type="journal article" date="2020" name="mSystems">
        <title>Genome- and Community-Level Interaction Insights into Carbon Utilization and Element Cycling Functions of Hydrothermarchaeota in Hydrothermal Sediment.</title>
        <authorList>
            <person name="Zhou Z."/>
            <person name="Liu Y."/>
            <person name="Xu W."/>
            <person name="Pan J."/>
            <person name="Luo Z.H."/>
            <person name="Li M."/>
        </authorList>
    </citation>
    <scope>NUCLEOTIDE SEQUENCE [LARGE SCALE GENOMIC DNA]</scope>
    <source>
        <strain evidence="3">SpSt-637</strain>
    </source>
</reference>
<accession>A0A7C4JKN2</accession>
<dbReference type="GO" id="GO:0072344">
    <property type="term" value="P:rescue of stalled ribosome"/>
    <property type="evidence" value="ECO:0007669"/>
    <property type="project" value="TreeGrafter"/>
</dbReference>
<sequence length="667" mass="76943">MVSKSAHRRKTSMSWLDLKIWLKEQKDLVEHSFIDNLYYIKEGSTLLLRMYNSVKGVTFWLIIEPSKRISLTFSDLKLDEIDEKAQRIWRTLLRDCYISGLNQIPCERILHIDVNCRDNVKKLIVELLPRGVVCIVDSQDKILLCNEYKSMRDRSVKAGSRYQPPPIITNCFENPSKILTHIQSNDTDVTRILIREGGLPPEIAETITFQCNLRDKKTSVLMEDEMACIDKVYHEIVAINKYYEPCIILDHQNNPIGFYSYSPPQFRTDNYRIEYYQTINEVINKYFEDSLKSLLLSSTSHRLKETINSTKNAIEGIDKLINEMKNELSELKSKIFVIDNNFLELEKMHQCIVSRVRTLGWEHIGDCGPIIEALPEKGVYKVRIDNLLLEFNVRKSFIENYNDIRKTIAGLEKSIAKAGEEKQKLATKLQELMKELELREAKIRYKLSRIKEWYEAYIWYISSSGFLVIGGKDSSQNIKIIRKLVEPHDIVMHADIHGASTIVIKSQKKNVDEETIREATTIAACYSKAWKLKLMNVDIFWVYGSQVSLSPPSGQYLPKGSFMVYGERNYIKNVELKLAVGIEIIDKGFRVIIGPEYIVDKRAIAYFVVIPGDKDVQLVAKEFIDYLKSSKYEQLAATLDISEIAKKLPGKSSIVRKVVKSDSVTLE</sequence>
<dbReference type="InterPro" id="IPR008532">
    <property type="entry name" value="NFACT_RNA-bd"/>
</dbReference>
<evidence type="ECO:0000313" key="3">
    <source>
        <dbReference type="EMBL" id="HGQ64855.1"/>
    </source>
</evidence>
<feature type="coiled-coil region" evidence="1">
    <location>
        <begin position="307"/>
        <end position="341"/>
    </location>
</feature>
<proteinExistence type="predicted"/>
<dbReference type="PANTHER" id="PTHR15239:SF6">
    <property type="entry name" value="RIBOSOME QUALITY CONTROL COMPLEX SUBUNIT NEMF"/>
    <property type="match status" value="1"/>
</dbReference>
<dbReference type="NCBIfam" id="NF041120">
    <property type="entry name" value="RqcH_arch"/>
    <property type="match status" value="1"/>
</dbReference>
<gene>
    <name evidence="3" type="ORF">ENU08_06390</name>
</gene>
<dbReference type="Gene3D" id="2.30.310.10">
    <property type="entry name" value="ibrinogen binding protein from staphylococcus aureus domain"/>
    <property type="match status" value="1"/>
</dbReference>
<dbReference type="AlphaFoldDB" id="A0A7C4JKN2"/>
<dbReference type="InterPro" id="IPR051608">
    <property type="entry name" value="RQC_Subunit_NEMF"/>
</dbReference>
<feature type="coiled-coil region" evidence="1">
    <location>
        <begin position="401"/>
        <end position="442"/>
    </location>
</feature>
<dbReference type="PANTHER" id="PTHR15239">
    <property type="entry name" value="NUCLEAR EXPORT MEDIATOR FACTOR NEMF"/>
    <property type="match status" value="1"/>
</dbReference>
<name>A0A7C4JKN2_9CREN</name>
<dbReference type="Pfam" id="PF05833">
    <property type="entry name" value="NFACT_N"/>
    <property type="match status" value="1"/>
</dbReference>